<feature type="transmembrane region" description="Helical" evidence="7">
    <location>
        <begin position="194"/>
        <end position="214"/>
    </location>
</feature>
<evidence type="ECO:0000256" key="6">
    <source>
        <dbReference type="ARBA" id="ARBA00023136"/>
    </source>
</evidence>
<feature type="transmembrane region" description="Helical" evidence="7">
    <location>
        <begin position="226"/>
        <end position="246"/>
    </location>
</feature>
<comment type="subcellular location">
    <subcellularLocation>
        <location evidence="1">Cell membrane</location>
        <topology evidence="1">Multi-pass membrane protein</topology>
    </subcellularLocation>
</comment>
<feature type="transmembrane region" description="Helical" evidence="7">
    <location>
        <begin position="342"/>
        <end position="361"/>
    </location>
</feature>
<dbReference type="Pfam" id="PF01757">
    <property type="entry name" value="Acyl_transf_3"/>
    <property type="match status" value="1"/>
</dbReference>
<feature type="transmembrane region" description="Helical" evidence="7">
    <location>
        <begin position="258"/>
        <end position="275"/>
    </location>
</feature>
<reference evidence="9 10" key="1">
    <citation type="submission" date="2024-06" db="EMBL/GenBank/DDBJ databases">
        <title>The Natural Products Discovery Center: Release of the First 8490 Sequenced Strains for Exploring Actinobacteria Biosynthetic Diversity.</title>
        <authorList>
            <person name="Kalkreuter E."/>
            <person name="Kautsar S.A."/>
            <person name="Yang D."/>
            <person name="Bader C.D."/>
            <person name="Teijaro C.N."/>
            <person name="Fluegel L."/>
            <person name="Davis C.M."/>
            <person name="Simpson J.R."/>
            <person name="Lauterbach L."/>
            <person name="Steele A.D."/>
            <person name="Gui C."/>
            <person name="Meng S."/>
            <person name="Li G."/>
            <person name="Viehrig K."/>
            <person name="Ye F."/>
            <person name="Su P."/>
            <person name="Kiefer A.F."/>
            <person name="Nichols A."/>
            <person name="Cepeda A.J."/>
            <person name="Yan W."/>
            <person name="Fan B."/>
            <person name="Jiang Y."/>
            <person name="Adhikari A."/>
            <person name="Zheng C.-J."/>
            <person name="Schuster L."/>
            <person name="Cowan T.M."/>
            <person name="Smanski M.J."/>
            <person name="Chevrette M.G."/>
            <person name="De Carvalho L.P.S."/>
            <person name="Shen B."/>
        </authorList>
    </citation>
    <scope>NUCLEOTIDE SEQUENCE [LARGE SCALE GENOMIC DNA]</scope>
    <source>
        <strain evidence="9 10">NPDC077434</strain>
    </source>
</reference>
<dbReference type="PANTHER" id="PTHR40074:SF2">
    <property type="entry name" value="O-ACETYLTRANSFERASE WECH"/>
    <property type="match status" value="1"/>
</dbReference>
<evidence type="ECO:0000256" key="4">
    <source>
        <dbReference type="ARBA" id="ARBA00022692"/>
    </source>
</evidence>
<comment type="similarity">
    <text evidence="2">Belongs to the acyltransferase 3 family.</text>
</comment>
<sequence length="436" mass="46249">MAIAEPRSSSTRATRDTGIDLVRALCVLGVVLLHSMMVGVTVTDSGPLFANASDGSWWITPLSWVLQVMPLFFVIGGFAGYTSLRRAQQRGGTAKEFVAARIHRLVLPAVVTIGVVGIVLTVLLANGVPADLVAIAGYRYGQPLWFLGVFLLCQALLPLFAAAHRRAPWITITLIVAAAVAVDAVRNATGIDGVGFVNLAFVWLALQQLGFFFAEGRIDALTRRTRIVIGISAVAALVTTFLTGTYSPDLIANINPPSASLLLVGVAHTMLLSILRDRVASWSRLPLPSRFLTFVTPRAMTIYLWHMPVLLAMAGASAVFAMTTGIALPEPSSIEWWMTRPLWLVTVVALTAGIAFLLAGIEARRIPTPTRSAGRLVTASAVGTVAIVGLLVVGTTPVTASVAVVLLIASLRLARPGRGDSAWQLAAPTPRARVQG</sequence>
<dbReference type="InterPro" id="IPR002656">
    <property type="entry name" value="Acyl_transf_3_dom"/>
</dbReference>
<feature type="transmembrane region" description="Helical" evidence="7">
    <location>
        <begin position="144"/>
        <end position="162"/>
    </location>
</feature>
<keyword evidence="9" id="KW-0808">Transferase</keyword>
<keyword evidence="3" id="KW-1003">Cell membrane</keyword>
<feature type="transmembrane region" description="Helical" evidence="7">
    <location>
        <begin position="302"/>
        <end position="322"/>
    </location>
</feature>
<evidence type="ECO:0000313" key="9">
    <source>
        <dbReference type="EMBL" id="MEW1975576.1"/>
    </source>
</evidence>
<protein>
    <submittedName>
        <fullName evidence="9">Acyltransferase</fullName>
        <ecNumber evidence="9">2.3.1.-</ecNumber>
    </submittedName>
</protein>
<name>A0ABV3LI37_9MICO</name>
<evidence type="ECO:0000256" key="1">
    <source>
        <dbReference type="ARBA" id="ARBA00004651"/>
    </source>
</evidence>
<dbReference type="EMBL" id="JBFBMH010000014">
    <property type="protein sequence ID" value="MEW1975576.1"/>
    <property type="molecule type" value="Genomic_DNA"/>
</dbReference>
<keyword evidence="10" id="KW-1185">Reference proteome</keyword>
<feature type="transmembrane region" description="Helical" evidence="7">
    <location>
        <begin position="169"/>
        <end position="188"/>
    </location>
</feature>
<dbReference type="Proteomes" id="UP001553715">
    <property type="component" value="Unassembled WGS sequence"/>
</dbReference>
<keyword evidence="6 7" id="KW-0472">Membrane</keyword>
<evidence type="ECO:0000256" key="7">
    <source>
        <dbReference type="SAM" id="Phobius"/>
    </source>
</evidence>
<feature type="transmembrane region" description="Helical" evidence="7">
    <location>
        <begin position="62"/>
        <end position="84"/>
    </location>
</feature>
<evidence type="ECO:0000256" key="5">
    <source>
        <dbReference type="ARBA" id="ARBA00022989"/>
    </source>
</evidence>
<evidence type="ECO:0000313" key="10">
    <source>
        <dbReference type="Proteomes" id="UP001553715"/>
    </source>
</evidence>
<proteinExistence type="inferred from homology"/>
<dbReference type="EC" id="2.3.1.-" evidence="9"/>
<dbReference type="PANTHER" id="PTHR40074">
    <property type="entry name" value="O-ACETYLTRANSFERASE WECH"/>
    <property type="match status" value="1"/>
</dbReference>
<dbReference type="GO" id="GO:0016746">
    <property type="term" value="F:acyltransferase activity"/>
    <property type="evidence" value="ECO:0007669"/>
    <property type="project" value="UniProtKB-KW"/>
</dbReference>
<evidence type="ECO:0000256" key="2">
    <source>
        <dbReference type="ARBA" id="ARBA00007400"/>
    </source>
</evidence>
<accession>A0ABV3LI37</accession>
<gene>
    <name evidence="9" type="ORF">AB0301_10945</name>
</gene>
<keyword evidence="9" id="KW-0012">Acyltransferase</keyword>
<feature type="transmembrane region" description="Helical" evidence="7">
    <location>
        <begin position="105"/>
        <end position="124"/>
    </location>
</feature>
<comment type="caution">
    <text evidence="9">The sequence shown here is derived from an EMBL/GenBank/DDBJ whole genome shotgun (WGS) entry which is preliminary data.</text>
</comment>
<evidence type="ECO:0000256" key="3">
    <source>
        <dbReference type="ARBA" id="ARBA00022475"/>
    </source>
</evidence>
<evidence type="ECO:0000259" key="8">
    <source>
        <dbReference type="Pfam" id="PF01757"/>
    </source>
</evidence>
<organism evidence="9 10">
    <name type="scientific">Microbacterium profundi</name>
    <dbReference type="NCBI Taxonomy" id="450380"/>
    <lineage>
        <taxon>Bacteria</taxon>
        <taxon>Bacillati</taxon>
        <taxon>Actinomycetota</taxon>
        <taxon>Actinomycetes</taxon>
        <taxon>Micrococcales</taxon>
        <taxon>Microbacteriaceae</taxon>
        <taxon>Microbacterium</taxon>
    </lineage>
</organism>
<feature type="domain" description="Acyltransferase 3" evidence="8">
    <location>
        <begin position="17"/>
        <end position="359"/>
    </location>
</feature>
<keyword evidence="4 7" id="KW-0812">Transmembrane</keyword>
<feature type="transmembrane region" description="Helical" evidence="7">
    <location>
        <begin position="21"/>
        <end position="42"/>
    </location>
</feature>
<keyword evidence="5 7" id="KW-1133">Transmembrane helix</keyword>
<dbReference type="RefSeq" id="WP_366232988.1">
    <property type="nucleotide sequence ID" value="NZ_JBFBMH010000014.1"/>
</dbReference>